<keyword evidence="2 3" id="KW-0067">ATP-binding</keyword>
<feature type="compositionally biased region" description="Basic and acidic residues" evidence="4">
    <location>
        <begin position="403"/>
        <end position="417"/>
    </location>
</feature>
<proteinExistence type="predicted"/>
<dbReference type="InterPro" id="IPR000719">
    <property type="entry name" value="Prot_kinase_dom"/>
</dbReference>
<keyword evidence="6" id="KW-0808">Transferase</keyword>
<feature type="region of interest" description="Disordered" evidence="4">
    <location>
        <begin position="525"/>
        <end position="607"/>
    </location>
</feature>
<sequence length="987" mass="109354">MDRVSTGKFPVERLVRVGYYELEQTIGKGNFAVVKLATHVVTNSKVAIKIIDKTKLDEDNLKKIFREIQILTKLKHPHIIRLYQVMETEKTIYLVTEYACGGEIFDFMVKNGRISEREACKIFHQIVAAVSYCHSRNVVHRDLKAENLLLDANMNIKLADFGFSNNFEQGKMLMTWCGSPPYAAPELFLGVQYDGPKADIWSLGVVLYVLVCGSLPFDGDTLQLLKNKVISGKFRIPFFMSADCEQLIRQMLLIDPERRLSIKQIRSHKWMSQVPIDPKTEILEDASCDSEPAVINNTVLDLMLQLPDLTREGIIEAVQSNRFDHISAIYHLLVDKLEGRMSGSPTLSVVNSARRASITTGVVERVTPEMENVSPLMVTMPAVHILQDMQLEKFGEGAESDAEDRSRGDDSGTDKYHVTTRRHTVGPGDHTHEQVLEAHYKKQTGGPTLNIFPDTNLPQNIPLVQFQPPHNFTIKDQHLLKPPPVMGAIGEFRRRASDGGAHLQSYSTRAVSEPGSQEELQLLQPGSPALAQRSQPISATSYSDSPVDCSPGPDELSPDVYAVTRYMEGRGGNKRHTVATGPDDSHRLQQANQTRSRRTGLPTVTERPPVISPELMMEVEARMGRYNPGPPSAPPLPPPAWTRLRKHQPLPTVQESQNHQRFGGRDTLKDTLHFPGERYSPVRRASEGSAHPTADQTPLRALQLEHQQLQKNNSGSGIDALELQLRHTKDMQQMRVSPSPSPPQILSGPVSPLTPSGSPIHYSGRYSENPVGLSQHFQSLQLQQPEIYSAPTPGGGSITQGTSNLFSCQNGSNGPLDLRINVHPSPSPPLTRIQEEEWPNEKTMTHRPVVQPLISVTEPEGCETWETPLRVQSIDGASIWSERPPIFASEALQKTVSGSFQVSLSESCSSLAASEVISLLQHAVSAVTPSGFQCYTKDGPTLALHSPTGLHVELQVERNAQLKMRRISGDQGQYAELCLHLVACMTS</sequence>
<feature type="binding site" evidence="3">
    <location>
        <position position="49"/>
    </location>
    <ligand>
        <name>ATP</name>
        <dbReference type="ChEBI" id="CHEBI:30616"/>
    </ligand>
</feature>
<evidence type="ECO:0000313" key="6">
    <source>
        <dbReference type="EMBL" id="BES99440.1"/>
    </source>
</evidence>
<evidence type="ECO:0000313" key="7">
    <source>
        <dbReference type="Proteomes" id="UP001307889"/>
    </source>
</evidence>
<feature type="compositionally biased region" description="Polar residues" evidence="4">
    <location>
        <begin position="532"/>
        <end position="544"/>
    </location>
</feature>
<feature type="domain" description="Protein kinase" evidence="5">
    <location>
        <begin position="20"/>
        <end position="271"/>
    </location>
</feature>
<dbReference type="CDD" id="cd14338">
    <property type="entry name" value="UBA_SIK"/>
    <property type="match status" value="1"/>
</dbReference>
<keyword evidence="7" id="KW-1185">Reference proteome</keyword>
<dbReference type="InterPro" id="IPR017441">
    <property type="entry name" value="Protein_kinase_ATP_BS"/>
</dbReference>
<dbReference type="SUPFAM" id="SSF56112">
    <property type="entry name" value="Protein kinase-like (PK-like)"/>
    <property type="match status" value="1"/>
</dbReference>
<feature type="region of interest" description="Disordered" evidence="4">
    <location>
        <begin position="652"/>
        <end position="675"/>
    </location>
</feature>
<keyword evidence="6" id="KW-0418">Kinase</keyword>
<evidence type="ECO:0000256" key="4">
    <source>
        <dbReference type="SAM" id="MobiDB-lite"/>
    </source>
</evidence>
<dbReference type="PROSITE" id="PS00108">
    <property type="entry name" value="PROTEIN_KINASE_ST"/>
    <property type="match status" value="1"/>
</dbReference>
<dbReference type="PANTHER" id="PTHR24346:SF42">
    <property type="entry name" value="SERINE_THREONINE-PROTEIN KINASE SIK3"/>
    <property type="match status" value="1"/>
</dbReference>
<keyword evidence="1 3" id="KW-0547">Nucleotide-binding</keyword>
<feature type="region of interest" description="Disordered" evidence="4">
    <location>
        <begin position="395"/>
        <end position="429"/>
    </location>
</feature>
<dbReference type="InterPro" id="IPR011009">
    <property type="entry name" value="Kinase-like_dom_sf"/>
</dbReference>
<evidence type="ECO:0000259" key="5">
    <source>
        <dbReference type="PROSITE" id="PS50011"/>
    </source>
</evidence>
<gene>
    <name evidence="6" type="ORF">NTJ_12257</name>
</gene>
<evidence type="ECO:0000256" key="1">
    <source>
        <dbReference type="ARBA" id="ARBA00022741"/>
    </source>
</evidence>
<dbReference type="Pfam" id="PF23312">
    <property type="entry name" value="UBA_SIK3"/>
    <property type="match status" value="1"/>
</dbReference>
<accession>A0ABN7B4V1</accession>
<feature type="compositionally biased region" description="Basic and acidic residues" evidence="4">
    <location>
        <begin position="663"/>
        <end position="675"/>
    </location>
</feature>
<name>A0ABN7B4V1_9HEMI</name>
<dbReference type="SMART" id="SM00220">
    <property type="entry name" value="S_TKc"/>
    <property type="match status" value="1"/>
</dbReference>
<reference evidence="6 7" key="1">
    <citation type="submission" date="2023-09" db="EMBL/GenBank/DDBJ databases">
        <title>Nesidiocoris tenuis whole genome shotgun sequence.</title>
        <authorList>
            <person name="Shibata T."/>
            <person name="Shimoda M."/>
            <person name="Kobayashi T."/>
            <person name="Uehara T."/>
        </authorList>
    </citation>
    <scope>NUCLEOTIDE SEQUENCE [LARGE SCALE GENOMIC DNA]</scope>
    <source>
        <strain evidence="6 7">Japan</strain>
    </source>
</reference>
<protein>
    <submittedName>
        <fullName evidence="6">Serine threonine-protein kinase</fullName>
    </submittedName>
</protein>
<organism evidence="6 7">
    <name type="scientific">Nesidiocoris tenuis</name>
    <dbReference type="NCBI Taxonomy" id="355587"/>
    <lineage>
        <taxon>Eukaryota</taxon>
        <taxon>Metazoa</taxon>
        <taxon>Ecdysozoa</taxon>
        <taxon>Arthropoda</taxon>
        <taxon>Hexapoda</taxon>
        <taxon>Insecta</taxon>
        <taxon>Pterygota</taxon>
        <taxon>Neoptera</taxon>
        <taxon>Paraneoptera</taxon>
        <taxon>Hemiptera</taxon>
        <taxon>Heteroptera</taxon>
        <taxon>Panheteroptera</taxon>
        <taxon>Cimicomorpha</taxon>
        <taxon>Miridae</taxon>
        <taxon>Dicyphina</taxon>
        <taxon>Nesidiocoris</taxon>
    </lineage>
</organism>
<evidence type="ECO:0000256" key="2">
    <source>
        <dbReference type="ARBA" id="ARBA00022840"/>
    </source>
</evidence>
<dbReference type="EMBL" id="AP028918">
    <property type="protein sequence ID" value="BES99440.1"/>
    <property type="molecule type" value="Genomic_DNA"/>
</dbReference>
<dbReference type="PROSITE" id="PS50011">
    <property type="entry name" value="PROTEIN_KINASE_DOM"/>
    <property type="match status" value="1"/>
</dbReference>
<dbReference type="Proteomes" id="UP001307889">
    <property type="component" value="Chromosome 10"/>
</dbReference>
<dbReference type="PANTHER" id="PTHR24346">
    <property type="entry name" value="MAP/MICROTUBULE AFFINITY-REGULATING KINASE"/>
    <property type="match status" value="1"/>
</dbReference>
<dbReference type="Pfam" id="PF00069">
    <property type="entry name" value="Pkinase"/>
    <property type="match status" value="1"/>
</dbReference>
<feature type="region of interest" description="Disordered" evidence="4">
    <location>
        <begin position="734"/>
        <end position="754"/>
    </location>
</feature>
<dbReference type="GO" id="GO:0016301">
    <property type="term" value="F:kinase activity"/>
    <property type="evidence" value="ECO:0007669"/>
    <property type="project" value="UniProtKB-KW"/>
</dbReference>
<dbReference type="InterPro" id="IPR008271">
    <property type="entry name" value="Ser/Thr_kinase_AS"/>
</dbReference>
<evidence type="ECO:0000256" key="3">
    <source>
        <dbReference type="PROSITE-ProRule" id="PRU10141"/>
    </source>
</evidence>
<dbReference type="PROSITE" id="PS00107">
    <property type="entry name" value="PROTEIN_KINASE_ATP"/>
    <property type="match status" value="1"/>
</dbReference>
<dbReference type="InterPro" id="IPR057380">
    <property type="entry name" value="UBA_SIK1/2/3"/>
</dbReference>
<dbReference type="Gene3D" id="1.10.510.10">
    <property type="entry name" value="Transferase(Phosphotransferase) domain 1"/>
    <property type="match status" value="1"/>
</dbReference>